<feature type="region of interest" description="Disordered" evidence="1">
    <location>
        <begin position="17"/>
        <end position="36"/>
    </location>
</feature>
<organism evidence="4 5">
    <name type="scientific">Cerrena zonata</name>
    <dbReference type="NCBI Taxonomy" id="2478898"/>
    <lineage>
        <taxon>Eukaryota</taxon>
        <taxon>Fungi</taxon>
        <taxon>Dikarya</taxon>
        <taxon>Basidiomycota</taxon>
        <taxon>Agaricomycotina</taxon>
        <taxon>Agaricomycetes</taxon>
        <taxon>Polyporales</taxon>
        <taxon>Cerrenaceae</taxon>
        <taxon>Cerrena</taxon>
    </lineage>
</organism>
<proteinExistence type="predicted"/>
<keyword evidence="2" id="KW-1133">Transmembrane helix</keyword>
<feature type="transmembrane region" description="Helical" evidence="2">
    <location>
        <begin position="147"/>
        <end position="170"/>
    </location>
</feature>
<reference evidence="4 5" key="1">
    <citation type="submission" date="2022-09" db="EMBL/GenBank/DDBJ databases">
        <authorList>
            <person name="Palmer J.M."/>
        </authorList>
    </citation>
    <scope>NUCLEOTIDE SEQUENCE [LARGE SCALE GENOMIC DNA]</scope>
    <source>
        <strain evidence="4 5">DSM 7382</strain>
    </source>
</reference>
<dbReference type="EMBL" id="JASBNA010000004">
    <property type="protein sequence ID" value="KAK7692681.1"/>
    <property type="molecule type" value="Genomic_DNA"/>
</dbReference>
<gene>
    <name evidence="4" type="ORF">QCA50_004314</name>
</gene>
<dbReference type="GO" id="GO:0005739">
    <property type="term" value="C:mitochondrion"/>
    <property type="evidence" value="ECO:0007669"/>
    <property type="project" value="TreeGrafter"/>
</dbReference>
<dbReference type="PANTHER" id="PTHR21377">
    <property type="entry name" value="PROTEIN FAM210B, MITOCHONDRIAL"/>
    <property type="match status" value="1"/>
</dbReference>
<accession>A0AAW0GJ28</accession>
<keyword evidence="2" id="KW-0812">Transmembrane</keyword>
<dbReference type="InterPro" id="IPR045866">
    <property type="entry name" value="FAM210A/B-like"/>
</dbReference>
<evidence type="ECO:0000256" key="1">
    <source>
        <dbReference type="SAM" id="MobiDB-lite"/>
    </source>
</evidence>
<comment type="caution">
    <text evidence="4">The sequence shown here is derived from an EMBL/GenBank/DDBJ whole genome shotgun (WGS) entry which is preliminary data.</text>
</comment>
<feature type="region of interest" description="Disordered" evidence="1">
    <location>
        <begin position="103"/>
        <end position="132"/>
    </location>
</feature>
<dbReference type="Pfam" id="PF06916">
    <property type="entry name" value="FAM210A-B_dom"/>
    <property type="match status" value="1"/>
</dbReference>
<dbReference type="Proteomes" id="UP001385951">
    <property type="component" value="Unassembled WGS sequence"/>
</dbReference>
<dbReference type="InterPro" id="IPR009688">
    <property type="entry name" value="FAM210A/B-like_dom"/>
</dbReference>
<evidence type="ECO:0000259" key="3">
    <source>
        <dbReference type="Pfam" id="PF06916"/>
    </source>
</evidence>
<name>A0AAW0GJ28_9APHY</name>
<evidence type="ECO:0000313" key="4">
    <source>
        <dbReference type="EMBL" id="KAK7692681.1"/>
    </source>
</evidence>
<evidence type="ECO:0000256" key="2">
    <source>
        <dbReference type="SAM" id="Phobius"/>
    </source>
</evidence>
<dbReference type="PANTHER" id="PTHR21377:SF0">
    <property type="entry name" value="PROTEIN FAM210B, MITOCHONDRIAL"/>
    <property type="match status" value="1"/>
</dbReference>
<feature type="domain" description="DUF1279" evidence="3">
    <location>
        <begin position="138"/>
        <end position="248"/>
    </location>
</feature>
<keyword evidence="5" id="KW-1185">Reference proteome</keyword>
<sequence>MRVSQLCPSQLSSIDSSKNLFQHGPRGPPLPLSPVPTNDVNNFILATEGTGSENESTNSLNTPSTSYCMVRNIILRFPLIRAIFPRVSRPLLPIAGRLPPALSPLRPRHRLTHSSPQRSPSPPDPESYKLPPGATLTQRLKHLIKSYGWYALGVYFILSAVDFTVAFGAVNVLGAEHVSRVASSIKDAVFGLLNSKPPEPGREDMDVANSHAGSGGHEGLYAMLVLAYTIHKTIFLPVRVGLTAAFTPRLVGWLRQRGWAGGAGTKRAVHEMREKMRDRRQ</sequence>
<evidence type="ECO:0000313" key="5">
    <source>
        <dbReference type="Proteomes" id="UP001385951"/>
    </source>
</evidence>
<dbReference type="AlphaFoldDB" id="A0AAW0GJ28"/>
<protein>
    <recommendedName>
        <fullName evidence="3">DUF1279 domain-containing protein</fullName>
    </recommendedName>
</protein>
<keyword evidence="2" id="KW-0472">Membrane</keyword>